<sequence>MDKLVEALEFIAGLLILGAGLVMLCLSPDVNEVILETAEVLAGIAKDVVKAANLIAVPGELFEISFPLLQGKLKGLHEHLCHLGNHCRAIAQGSKFDISNRGISNSDVFSKGIGGMGGALAVAVGGKSIMVGKKKSFAKSTAKAIPKGHMHGLCAPRNQLHFLAPLDFNLHPPCHGKVGFPATVGPYLLSTNQQAVGFFINE</sequence>
<accession>A0A8E2AK07</accession>
<evidence type="ECO:0000313" key="1">
    <source>
        <dbReference type="EMBL" id="OCH85983.1"/>
    </source>
</evidence>
<gene>
    <name evidence="1" type="ORF">OBBRIDRAFT_807108</name>
</gene>
<keyword evidence="2" id="KW-1185">Reference proteome</keyword>
<reference evidence="1 2" key="1">
    <citation type="submission" date="2016-07" db="EMBL/GenBank/DDBJ databases">
        <title>Draft genome of the white-rot fungus Obba rivulosa 3A-2.</title>
        <authorList>
            <consortium name="DOE Joint Genome Institute"/>
            <person name="Miettinen O."/>
            <person name="Riley R."/>
            <person name="Acob R."/>
            <person name="Barry K."/>
            <person name="Cullen D."/>
            <person name="De Vries R."/>
            <person name="Hainaut M."/>
            <person name="Hatakka A."/>
            <person name="Henrissat B."/>
            <person name="Hilden K."/>
            <person name="Kuo R."/>
            <person name="Labutti K."/>
            <person name="Lipzen A."/>
            <person name="Makela M.R."/>
            <person name="Sandor L."/>
            <person name="Spatafora J.W."/>
            <person name="Grigoriev I.V."/>
            <person name="Hibbett D.S."/>
        </authorList>
    </citation>
    <scope>NUCLEOTIDE SEQUENCE [LARGE SCALE GENOMIC DNA]</scope>
    <source>
        <strain evidence="1 2">3A-2</strain>
    </source>
</reference>
<protein>
    <submittedName>
        <fullName evidence="1">Uncharacterized protein</fullName>
    </submittedName>
</protein>
<dbReference type="Proteomes" id="UP000250043">
    <property type="component" value="Unassembled WGS sequence"/>
</dbReference>
<dbReference type="EMBL" id="KV722551">
    <property type="protein sequence ID" value="OCH85983.1"/>
    <property type="molecule type" value="Genomic_DNA"/>
</dbReference>
<name>A0A8E2AK07_9APHY</name>
<organism evidence="1 2">
    <name type="scientific">Obba rivulosa</name>
    <dbReference type="NCBI Taxonomy" id="1052685"/>
    <lineage>
        <taxon>Eukaryota</taxon>
        <taxon>Fungi</taxon>
        <taxon>Dikarya</taxon>
        <taxon>Basidiomycota</taxon>
        <taxon>Agaricomycotina</taxon>
        <taxon>Agaricomycetes</taxon>
        <taxon>Polyporales</taxon>
        <taxon>Gelatoporiaceae</taxon>
        <taxon>Obba</taxon>
    </lineage>
</organism>
<dbReference type="AlphaFoldDB" id="A0A8E2AK07"/>
<evidence type="ECO:0000313" key="2">
    <source>
        <dbReference type="Proteomes" id="UP000250043"/>
    </source>
</evidence>
<proteinExistence type="predicted"/>